<dbReference type="GO" id="GO:0016787">
    <property type="term" value="F:hydrolase activity"/>
    <property type="evidence" value="ECO:0007669"/>
    <property type="project" value="UniProtKB-KW"/>
</dbReference>
<dbReference type="PANTHER" id="PTHR42648:SF21">
    <property type="entry name" value="CYSTEINE-RICH RLK (RECEPTOR-LIKE PROTEIN KINASE) 8"/>
    <property type="match status" value="1"/>
</dbReference>
<dbReference type="GO" id="GO:0003676">
    <property type="term" value="F:nucleic acid binding"/>
    <property type="evidence" value="ECO:0007669"/>
    <property type="project" value="InterPro"/>
</dbReference>
<keyword evidence="3" id="KW-0862">Zinc</keyword>
<dbReference type="InterPro" id="IPR001878">
    <property type="entry name" value="Znf_CCHC"/>
</dbReference>
<evidence type="ECO:0000256" key="2">
    <source>
        <dbReference type="ARBA" id="ARBA00022801"/>
    </source>
</evidence>
<dbReference type="Gene3D" id="3.30.420.10">
    <property type="entry name" value="Ribonuclease H-like superfamily/Ribonuclease H"/>
    <property type="match status" value="1"/>
</dbReference>
<dbReference type="EMBL" id="JAUUTY010000002">
    <property type="protein sequence ID" value="KAK1677014.1"/>
    <property type="molecule type" value="Genomic_DNA"/>
</dbReference>
<dbReference type="Pfam" id="PF25597">
    <property type="entry name" value="SH3_retrovirus"/>
    <property type="match status" value="1"/>
</dbReference>
<evidence type="ECO:0000259" key="6">
    <source>
        <dbReference type="PROSITE" id="PS50158"/>
    </source>
</evidence>
<dbReference type="InterPro" id="IPR013103">
    <property type="entry name" value="RVT_2"/>
</dbReference>
<dbReference type="PANTHER" id="PTHR42648">
    <property type="entry name" value="TRANSPOSASE, PUTATIVE-RELATED"/>
    <property type="match status" value="1"/>
</dbReference>
<keyword evidence="3" id="KW-0863">Zinc-finger</keyword>
<feature type="compositionally biased region" description="Low complexity" evidence="5">
    <location>
        <begin position="917"/>
        <end position="927"/>
    </location>
</feature>
<feature type="non-terminal residue" evidence="8">
    <location>
        <position position="1187"/>
    </location>
</feature>
<proteinExistence type="predicted"/>
<evidence type="ECO:0000256" key="1">
    <source>
        <dbReference type="ARBA" id="ARBA00022723"/>
    </source>
</evidence>
<feature type="compositionally biased region" description="Basic and acidic residues" evidence="5">
    <location>
        <begin position="486"/>
        <end position="497"/>
    </location>
</feature>
<dbReference type="GO" id="GO:0015074">
    <property type="term" value="P:DNA integration"/>
    <property type="evidence" value="ECO:0007669"/>
    <property type="project" value="InterPro"/>
</dbReference>
<evidence type="ECO:0000313" key="8">
    <source>
        <dbReference type="EMBL" id="KAK1677014.1"/>
    </source>
</evidence>
<dbReference type="InterPro" id="IPR001584">
    <property type="entry name" value="Integrase_cat-core"/>
</dbReference>
<comment type="caution">
    <text evidence="8">The sequence shown here is derived from an EMBL/GenBank/DDBJ whole genome shotgun (WGS) entry which is preliminary data.</text>
</comment>
<keyword evidence="4" id="KW-0175">Coiled coil</keyword>
<feature type="compositionally biased region" description="Polar residues" evidence="5">
    <location>
        <begin position="261"/>
        <end position="272"/>
    </location>
</feature>
<keyword evidence="2" id="KW-0378">Hydrolase</keyword>
<dbReference type="InterPro" id="IPR012337">
    <property type="entry name" value="RNaseH-like_sf"/>
</dbReference>
<reference evidence="8" key="1">
    <citation type="submission" date="2023-07" db="EMBL/GenBank/DDBJ databases">
        <title>A chromosome-level genome assembly of Lolium multiflorum.</title>
        <authorList>
            <person name="Chen Y."/>
            <person name="Copetti D."/>
            <person name="Kolliker R."/>
            <person name="Studer B."/>
        </authorList>
    </citation>
    <scope>NUCLEOTIDE SEQUENCE</scope>
    <source>
        <strain evidence="8">02402/16</strain>
        <tissue evidence="8">Leaf</tissue>
    </source>
</reference>
<keyword evidence="9" id="KW-1185">Reference proteome</keyword>
<dbReference type="Pfam" id="PF07727">
    <property type="entry name" value="RVT_2"/>
    <property type="match status" value="1"/>
</dbReference>
<dbReference type="Pfam" id="PF00665">
    <property type="entry name" value="rve"/>
    <property type="match status" value="1"/>
</dbReference>
<evidence type="ECO:0000256" key="4">
    <source>
        <dbReference type="SAM" id="Coils"/>
    </source>
</evidence>
<feature type="domain" description="Integrase catalytic" evidence="7">
    <location>
        <begin position="624"/>
        <end position="790"/>
    </location>
</feature>
<feature type="domain" description="CCHC-type" evidence="6">
    <location>
        <begin position="171"/>
        <end position="185"/>
    </location>
</feature>
<dbReference type="AlphaFoldDB" id="A0AAD8WQP2"/>
<accession>A0AAD8WQP2</accession>
<dbReference type="InterPro" id="IPR036875">
    <property type="entry name" value="Znf_CCHC_sf"/>
</dbReference>
<dbReference type="GO" id="GO:0008270">
    <property type="term" value="F:zinc ion binding"/>
    <property type="evidence" value="ECO:0007669"/>
    <property type="project" value="UniProtKB-KW"/>
</dbReference>
<dbReference type="Proteomes" id="UP001231189">
    <property type="component" value="Unassembled WGS sequence"/>
</dbReference>
<dbReference type="InterPro" id="IPR057670">
    <property type="entry name" value="SH3_retrovirus"/>
</dbReference>
<organism evidence="8 9">
    <name type="scientific">Lolium multiflorum</name>
    <name type="common">Italian ryegrass</name>
    <name type="synonym">Lolium perenne subsp. multiflorum</name>
    <dbReference type="NCBI Taxonomy" id="4521"/>
    <lineage>
        <taxon>Eukaryota</taxon>
        <taxon>Viridiplantae</taxon>
        <taxon>Streptophyta</taxon>
        <taxon>Embryophyta</taxon>
        <taxon>Tracheophyta</taxon>
        <taxon>Spermatophyta</taxon>
        <taxon>Magnoliopsida</taxon>
        <taxon>Liliopsida</taxon>
        <taxon>Poales</taxon>
        <taxon>Poaceae</taxon>
        <taxon>BOP clade</taxon>
        <taxon>Pooideae</taxon>
        <taxon>Poodae</taxon>
        <taxon>Poeae</taxon>
        <taxon>Poeae Chloroplast Group 2 (Poeae type)</taxon>
        <taxon>Loliodinae</taxon>
        <taxon>Loliinae</taxon>
        <taxon>Lolium</taxon>
    </lineage>
</organism>
<sequence length="1187" mass="134553">MFMIREGESVADAYARLGALRVKVKGLGCEKYNDGFEMNEAFIKSKVIAMIAVKQEDTNLALNLQIITKSADLNADDLVSYVAANENMAKSGKRLMAMNRVDEASRNHEASHNLALKARADHGREEVYEIEEDEEMTSTSDIATDFAFFAKKYKAKFPMLLNEKKKKKRTCYNCDEDSHFANECPYEKRVDKPKFVKGVKPRLKPNPINDRYKRNKGRAFVGAEYMSDEEEEDEEKAGVAVWLSQARSLFTYDYSKDYSTENDGGSSFMARTTQDDDSNDSPSSTIGLLSNGKRNKDKVKDLETIERAQLLAQELDASKKELEVVHASLTRDLDHLERANKLAKDELKKLGENHDLLQETYKKALGSMNDPIVAKNVARSSTSFTHEHAKLVEEHVRLQEELSLHVETNAYLESLVTKYGLYYHPNESSCEQATILEENVRLTKELAKFTTAKNKMGLDDLLSKQRSNHQKFGLGYVPKSYKKNNYKKEKPAQEKNKKVANNGKASKGKATSGDRTGPNNHYALFFDYYGDVYANYVGPRNGYAYRGYSIWGYSFGGPKWVFDSGCTNHMTGGRGVLDQFIEDINKKSSITFGDNSKGNKDRVCSACVAGKQLKKRHPIKSIVTSSRPLELLHLDLFGPSHYDTLGGSKYGLVIVDDYSRYSWVFLLKSKDETYREFIIFAKKAQRMYESEIKAIRTDNGTEFKNYTMQEFVDDEGIKHEFSAPYSPQQNGVVERKNRTIIEMARTMLSEFNSPHNFWGEAISTAVHYSNQLFLRPLHNKTPYQLLTGNKPNVIYIRVFGCKCLVKNNKRKLGKFETRTIEGTFVGYAENSHAYRYYNKSTGAIEVSCDVVFLEDNGSQVEQVDPCVAGNDDDPSSVIKLMGIGHIRPTVHNDDQDDGIEVSSSAQVEPSSTQAEPSSTTQDLSSTQDEPHSEEQEESPQPTEQDHDGDQETSSTHDQAQVVPHDHVLARDEFIDHEGTIRKIKATTRASDMKVDQVLGSISKGVVHEALVDPDWVIAMQEELECFTRNEVWSLVERPKDHRINVIGTKWVFKNKQDENGIVIRNKARLVAQGFAQIEGMDFEDTFAPVARLESIRLLLAFASFHNFKLYQMYVKSAFLNGPLKETAYVAQPPGFEDPCRPNHVYLLHKALYGLKQAPRAWYEFLRDFLLHDGFCMGTVDSTLFTKR</sequence>
<feature type="compositionally biased region" description="Polar residues" evidence="5">
    <location>
        <begin position="901"/>
        <end position="916"/>
    </location>
</feature>
<name>A0AAD8WQP2_LOLMU</name>
<dbReference type="SUPFAM" id="SSF57756">
    <property type="entry name" value="Retrovirus zinc finger-like domains"/>
    <property type="match status" value="1"/>
</dbReference>
<dbReference type="Gene3D" id="4.10.60.10">
    <property type="entry name" value="Zinc finger, CCHC-type"/>
    <property type="match status" value="1"/>
</dbReference>
<evidence type="ECO:0000256" key="3">
    <source>
        <dbReference type="PROSITE-ProRule" id="PRU00047"/>
    </source>
</evidence>
<feature type="coiled-coil region" evidence="4">
    <location>
        <begin position="305"/>
        <end position="360"/>
    </location>
</feature>
<dbReference type="InterPro" id="IPR036397">
    <property type="entry name" value="RNaseH_sf"/>
</dbReference>
<dbReference type="PROSITE" id="PS50994">
    <property type="entry name" value="INTEGRASE"/>
    <property type="match status" value="1"/>
</dbReference>
<feature type="region of interest" description="Disordered" evidence="5">
    <location>
        <begin position="485"/>
        <end position="515"/>
    </location>
</feature>
<protein>
    <recommendedName>
        <fullName evidence="10">Gag-pol polyprotein</fullName>
    </recommendedName>
</protein>
<keyword evidence="1" id="KW-0479">Metal-binding</keyword>
<gene>
    <name evidence="8" type="ORF">QYE76_037862</name>
</gene>
<evidence type="ECO:0000259" key="7">
    <source>
        <dbReference type="PROSITE" id="PS50994"/>
    </source>
</evidence>
<feature type="region of interest" description="Disordered" evidence="5">
    <location>
        <begin position="887"/>
        <end position="965"/>
    </location>
</feature>
<dbReference type="PROSITE" id="PS50158">
    <property type="entry name" value="ZF_CCHC"/>
    <property type="match status" value="1"/>
</dbReference>
<evidence type="ECO:0000313" key="9">
    <source>
        <dbReference type="Proteomes" id="UP001231189"/>
    </source>
</evidence>
<feature type="region of interest" description="Disordered" evidence="5">
    <location>
        <begin position="261"/>
        <end position="293"/>
    </location>
</feature>
<evidence type="ECO:0000256" key="5">
    <source>
        <dbReference type="SAM" id="MobiDB-lite"/>
    </source>
</evidence>
<dbReference type="SUPFAM" id="SSF53098">
    <property type="entry name" value="Ribonuclease H-like"/>
    <property type="match status" value="1"/>
</dbReference>
<evidence type="ECO:0008006" key="10">
    <source>
        <dbReference type="Google" id="ProtNLM"/>
    </source>
</evidence>
<dbReference type="InterPro" id="IPR039537">
    <property type="entry name" value="Retrotran_Ty1/copia-like"/>
</dbReference>